<sequence length="49" mass="5863">MKTYHRMHTELVLLAGGYLEVACPNPEAPPLRRHWQIRRTVDYRSIPWC</sequence>
<dbReference type="RefSeq" id="YP_001294872.1">
    <property type="nucleotide sequence ID" value="NC_009604.1"/>
</dbReference>
<evidence type="ECO:0000313" key="2">
    <source>
        <dbReference type="Proteomes" id="UP000001998"/>
    </source>
</evidence>
<dbReference type="EMBL" id="EF602154">
    <property type="protein sequence ID" value="ABR10569.1"/>
    <property type="molecule type" value="Genomic_DNA"/>
</dbReference>
<dbReference type="GeneID" id="5291054"/>
<organism evidence="1 2">
    <name type="scientific">Burkholderia phage BcepNY3</name>
    <dbReference type="NCBI Taxonomy" id="2881397"/>
    <lineage>
        <taxon>Viruses</taxon>
        <taxon>Duplodnaviria</taxon>
        <taxon>Heunggongvirae</taxon>
        <taxon>Uroviricota</taxon>
        <taxon>Caudoviricetes</taxon>
        <taxon>Naesvirus</taxon>
        <taxon>Naesvirus bcepNY3</taxon>
    </lineage>
</organism>
<gene>
    <name evidence="1" type="ORF">BcepNY3gene34</name>
</gene>
<proteinExistence type="predicted"/>
<keyword evidence="2" id="KW-1185">Reference proteome</keyword>
<accession>A6N3E2</accession>
<evidence type="ECO:0000313" key="1">
    <source>
        <dbReference type="EMBL" id="ABR10569.1"/>
    </source>
</evidence>
<reference evidence="1 2" key="1">
    <citation type="submission" date="2007-05" db="EMBL/GenBank/DDBJ databases">
        <title>Complete genomic sequence of phage BcepNY3, a new member of the Burkholderia phage Bcep781 family.</title>
        <authorList>
            <person name="Summer E.J."/>
            <person name="Orchard R.C."/>
            <person name="Attenhofer K."/>
            <person name="Coffey A."/>
            <person name="Gill J.J."/>
            <person name="Gonzalez C.F."/>
            <person name="Young R."/>
        </authorList>
    </citation>
    <scope>NUCLEOTIDE SEQUENCE [LARGE SCALE GENOMIC DNA]</scope>
</reference>
<name>A6N3E2_9CAUD</name>
<protein>
    <submittedName>
        <fullName evidence="1">BcepNY3gp34</fullName>
    </submittedName>
</protein>
<dbReference type="Proteomes" id="UP000001998">
    <property type="component" value="Segment"/>
</dbReference>
<dbReference type="KEGG" id="vg:5291054"/>